<evidence type="ECO:0000256" key="4">
    <source>
        <dbReference type="ARBA" id="ARBA00022723"/>
    </source>
</evidence>
<dbReference type="AlphaFoldDB" id="A0A1T2LC61"/>
<evidence type="ECO:0000313" key="13">
    <source>
        <dbReference type="Proteomes" id="UP000190198"/>
    </source>
</evidence>
<sequence>MIRITTLITAMALSVSVAQAEPSSLVAFDLDTLRMLKDADPARGEEIAKKEKCYKCHGDTGVSDDSEDVNIAGLMPSYAYKQMKDYKDKKRDSCDMFKKVRKLDEQQLADLAVYFADLPAAKPGPDKGLTPELYKLIYKGDPERLLKACVACHGRKGNGGQFNHPRINGQYKEYLVTTMTEFKEEGRSNDIYSRMRYVSEVLTEEEIEALASYYAVPDPE</sequence>
<keyword evidence="7 9" id="KW-0408">Iron</keyword>
<feature type="binding site" description="axial binding residue" evidence="9">
    <location>
        <position position="96"/>
    </location>
    <ligand>
        <name>heme c</name>
        <dbReference type="ChEBI" id="CHEBI:61717"/>
        <label>1</label>
    </ligand>
    <ligandPart>
        <name>Fe</name>
        <dbReference type="ChEBI" id="CHEBI:18248"/>
    </ligandPart>
</feature>
<dbReference type="GO" id="GO:0009055">
    <property type="term" value="F:electron transfer activity"/>
    <property type="evidence" value="ECO:0007669"/>
    <property type="project" value="InterPro"/>
</dbReference>
<evidence type="ECO:0000256" key="5">
    <source>
        <dbReference type="ARBA" id="ARBA00022764"/>
    </source>
</evidence>
<evidence type="ECO:0000256" key="10">
    <source>
        <dbReference type="SAM" id="SignalP"/>
    </source>
</evidence>
<dbReference type="GO" id="GO:0005506">
    <property type="term" value="F:iron ion binding"/>
    <property type="evidence" value="ECO:0007669"/>
    <property type="project" value="InterPro"/>
</dbReference>
<dbReference type="GO" id="GO:0020037">
    <property type="term" value="F:heme binding"/>
    <property type="evidence" value="ECO:0007669"/>
    <property type="project" value="InterPro"/>
</dbReference>
<keyword evidence="13" id="KW-1185">Reference proteome</keyword>
<evidence type="ECO:0000256" key="1">
    <source>
        <dbReference type="ARBA" id="ARBA00004418"/>
    </source>
</evidence>
<keyword evidence="5" id="KW-0574">Periplasm</keyword>
<dbReference type="PANTHER" id="PTHR33751:SF9">
    <property type="entry name" value="CYTOCHROME C4"/>
    <property type="match status" value="1"/>
</dbReference>
<feature type="domain" description="Cytochrome c" evidence="11">
    <location>
        <begin position="125"/>
        <end position="218"/>
    </location>
</feature>
<reference evidence="12 13" key="1">
    <citation type="submission" date="2016-11" db="EMBL/GenBank/DDBJ databases">
        <title>Mixed transmission modes and dynamic genome evolution in an obligate animal-bacterial symbiosis.</title>
        <authorList>
            <person name="Russell S.L."/>
            <person name="Corbett-Detig R.B."/>
            <person name="Cavanaugh C.M."/>
        </authorList>
    </citation>
    <scope>NUCLEOTIDE SEQUENCE [LARGE SCALE GENOMIC DNA]</scope>
    <source>
        <strain evidence="12">Sp-SM6</strain>
    </source>
</reference>
<dbReference type="EMBL" id="MPRK01000019">
    <property type="protein sequence ID" value="OOZ42683.1"/>
    <property type="molecule type" value="Genomic_DNA"/>
</dbReference>
<feature type="chain" id="PRO_5012775076" description="Cytochrome c domain-containing protein" evidence="10">
    <location>
        <begin position="21"/>
        <end position="220"/>
    </location>
</feature>
<keyword evidence="10" id="KW-0732">Signal</keyword>
<feature type="domain" description="Cytochrome c" evidence="11">
    <location>
        <begin position="39"/>
        <end position="119"/>
    </location>
</feature>
<comment type="subcellular location">
    <subcellularLocation>
        <location evidence="1">Periplasm</location>
    </subcellularLocation>
</comment>
<evidence type="ECO:0000256" key="3">
    <source>
        <dbReference type="ARBA" id="ARBA00022617"/>
    </source>
</evidence>
<evidence type="ECO:0000256" key="2">
    <source>
        <dbReference type="ARBA" id="ARBA00022448"/>
    </source>
</evidence>
<feature type="binding site" description="covalent" evidence="8">
    <location>
        <position position="56"/>
    </location>
    <ligand>
        <name>heme c</name>
        <dbReference type="ChEBI" id="CHEBI:61717"/>
        <label>1</label>
    </ligand>
</feature>
<feature type="binding site" description="axial binding residue" evidence="9">
    <location>
        <position position="153"/>
    </location>
    <ligand>
        <name>heme c</name>
        <dbReference type="ChEBI" id="CHEBI:61717"/>
        <label>2</label>
    </ligand>
    <ligandPart>
        <name>Fe</name>
        <dbReference type="ChEBI" id="CHEBI:18248"/>
    </ligandPart>
</feature>
<protein>
    <recommendedName>
        <fullName evidence="11">Cytochrome c domain-containing protein</fullName>
    </recommendedName>
</protein>
<gene>
    <name evidence="12" type="ORF">BOW52_02025</name>
</gene>
<accession>A0A1T2LC61</accession>
<feature type="binding site" description="axial binding residue" evidence="9">
    <location>
        <position position="57"/>
    </location>
    <ligand>
        <name>heme c</name>
        <dbReference type="ChEBI" id="CHEBI:61717"/>
        <label>1</label>
    </ligand>
    <ligandPart>
        <name>Fe</name>
        <dbReference type="ChEBI" id="CHEBI:18248"/>
    </ligandPart>
</feature>
<comment type="PTM">
    <text evidence="8">Binds 2 heme c groups covalently per subunit.</text>
</comment>
<dbReference type="GO" id="GO:0042597">
    <property type="term" value="C:periplasmic space"/>
    <property type="evidence" value="ECO:0007669"/>
    <property type="project" value="UniProtKB-SubCell"/>
</dbReference>
<dbReference type="InterPro" id="IPR024167">
    <property type="entry name" value="Cytochrome_c4-like"/>
</dbReference>
<organism evidence="12 13">
    <name type="scientific">Solemya elarraichensis gill symbiont</name>
    <dbReference type="NCBI Taxonomy" id="1918949"/>
    <lineage>
        <taxon>Bacteria</taxon>
        <taxon>Pseudomonadati</taxon>
        <taxon>Pseudomonadota</taxon>
        <taxon>Gammaproteobacteria</taxon>
        <taxon>sulfur-oxidizing symbionts</taxon>
    </lineage>
</organism>
<dbReference type="PROSITE" id="PS51007">
    <property type="entry name" value="CYTC"/>
    <property type="match status" value="2"/>
</dbReference>
<dbReference type="Pfam" id="PF00034">
    <property type="entry name" value="Cytochrom_C"/>
    <property type="match status" value="2"/>
</dbReference>
<dbReference type="PANTHER" id="PTHR33751">
    <property type="entry name" value="CBB3-TYPE CYTOCHROME C OXIDASE SUBUNIT FIXP"/>
    <property type="match status" value="1"/>
</dbReference>
<dbReference type="Proteomes" id="UP000190198">
    <property type="component" value="Unassembled WGS sequence"/>
</dbReference>
<evidence type="ECO:0000256" key="8">
    <source>
        <dbReference type="PIRSR" id="PIRSR000005-1"/>
    </source>
</evidence>
<feature type="binding site" description="axial binding residue" evidence="9">
    <location>
        <position position="195"/>
    </location>
    <ligand>
        <name>heme c</name>
        <dbReference type="ChEBI" id="CHEBI:61717"/>
        <label>2</label>
    </ligand>
    <ligandPart>
        <name>Fe</name>
        <dbReference type="ChEBI" id="CHEBI:18248"/>
    </ligandPart>
</feature>
<dbReference type="SUPFAM" id="SSF46626">
    <property type="entry name" value="Cytochrome c"/>
    <property type="match status" value="2"/>
</dbReference>
<proteinExistence type="predicted"/>
<evidence type="ECO:0000256" key="6">
    <source>
        <dbReference type="ARBA" id="ARBA00022982"/>
    </source>
</evidence>
<dbReference type="InterPro" id="IPR050597">
    <property type="entry name" value="Cytochrome_c_Oxidase_Subunit"/>
</dbReference>
<dbReference type="RefSeq" id="WP_078476199.1">
    <property type="nucleotide sequence ID" value="NZ_MPRK01000019.1"/>
</dbReference>
<dbReference type="Gene3D" id="1.10.760.10">
    <property type="entry name" value="Cytochrome c-like domain"/>
    <property type="match status" value="2"/>
</dbReference>
<keyword evidence="6" id="KW-0249">Electron transport</keyword>
<keyword evidence="2" id="KW-0813">Transport</keyword>
<evidence type="ECO:0000256" key="7">
    <source>
        <dbReference type="ARBA" id="ARBA00023004"/>
    </source>
</evidence>
<dbReference type="InterPro" id="IPR009056">
    <property type="entry name" value="Cyt_c-like_dom"/>
</dbReference>
<name>A0A1T2LC61_9GAMM</name>
<dbReference type="PIRSF" id="PIRSF000005">
    <property type="entry name" value="Cytochrome_c4"/>
    <property type="match status" value="1"/>
</dbReference>
<keyword evidence="3 8" id="KW-0349">Heme</keyword>
<dbReference type="OrthoDB" id="9773456at2"/>
<feature type="binding site" description="covalent" evidence="8">
    <location>
        <position position="53"/>
    </location>
    <ligand>
        <name>heme c</name>
        <dbReference type="ChEBI" id="CHEBI:61717"/>
        <label>1</label>
    </ligand>
</feature>
<feature type="signal peptide" evidence="10">
    <location>
        <begin position="1"/>
        <end position="20"/>
    </location>
</feature>
<dbReference type="InterPro" id="IPR036909">
    <property type="entry name" value="Cyt_c-like_dom_sf"/>
</dbReference>
<evidence type="ECO:0000313" key="12">
    <source>
        <dbReference type="EMBL" id="OOZ42683.1"/>
    </source>
</evidence>
<evidence type="ECO:0000256" key="9">
    <source>
        <dbReference type="PIRSR" id="PIRSR000005-2"/>
    </source>
</evidence>
<feature type="binding site" description="covalent" evidence="8">
    <location>
        <position position="149"/>
    </location>
    <ligand>
        <name>heme c</name>
        <dbReference type="ChEBI" id="CHEBI:61717"/>
        <label>2</label>
    </ligand>
</feature>
<feature type="binding site" description="covalent" evidence="8">
    <location>
        <position position="152"/>
    </location>
    <ligand>
        <name>heme c</name>
        <dbReference type="ChEBI" id="CHEBI:61717"/>
        <label>2</label>
    </ligand>
</feature>
<keyword evidence="4 9" id="KW-0479">Metal-binding</keyword>
<comment type="caution">
    <text evidence="12">The sequence shown here is derived from an EMBL/GenBank/DDBJ whole genome shotgun (WGS) entry which is preliminary data.</text>
</comment>
<evidence type="ECO:0000259" key="11">
    <source>
        <dbReference type="PROSITE" id="PS51007"/>
    </source>
</evidence>